<dbReference type="EMBL" id="CP159253">
    <property type="protein sequence ID" value="XCG46672.1"/>
    <property type="molecule type" value="Genomic_DNA"/>
</dbReference>
<dbReference type="AlphaFoldDB" id="A0AAU8CIG1"/>
<sequence length="173" mass="19579">MDCIHQNCSYSKATGTCSNELCNFSRKKPTNPKQAFGDKKPPLGYIPLSALLALLEALYDGKLKYTPLNWRENPVEAMTYVEAAIRHLQLWKVGEEITRDTLVSNLGAVMACCTILIDAQVHGTLIDNRWKSQVEADLLHAAEHWVERLKEKQKERERTLIVDGNIRTDQLSA</sequence>
<accession>A0AAU8CIG1</accession>
<protein>
    <submittedName>
        <fullName evidence="2">dATP/dGTP diphosphohydrolase domain-containing protein</fullName>
    </submittedName>
</protein>
<gene>
    <name evidence="2" type="ORF">ABVK50_15235</name>
</gene>
<dbReference type="Pfam" id="PF18909">
    <property type="entry name" value="dGTP_diPhyd_N"/>
    <property type="match status" value="1"/>
</dbReference>
<dbReference type="RefSeq" id="WP_353640760.1">
    <property type="nucleotide sequence ID" value="NZ_CP159253.1"/>
</dbReference>
<evidence type="ECO:0000313" key="2">
    <source>
        <dbReference type="EMBL" id="XCG46672.1"/>
    </source>
</evidence>
<reference evidence="2" key="1">
    <citation type="submission" date="2024-06" db="EMBL/GenBank/DDBJ databases">
        <title>Mesorhizobium karijinii sp. nov., a symbiont of the iconic Swainsona formosa from arid Australia.</title>
        <authorList>
            <person name="Hill Y.J."/>
            <person name="Watkin E.L.J."/>
            <person name="O'Hara G.W."/>
            <person name="Terpolilli J."/>
            <person name="Tye M.L."/>
            <person name="Kohlmeier M.G."/>
        </authorList>
    </citation>
    <scope>NUCLEOTIDE SEQUENCE</scope>
    <source>
        <strain evidence="2">WSM2240</strain>
    </source>
</reference>
<dbReference type="InterPro" id="IPR044038">
    <property type="entry name" value="dATP/dGTP_diPOhydrolase_N"/>
</dbReference>
<feature type="domain" description="dATP/dGTP diphosphohydrolase N-terminal" evidence="1">
    <location>
        <begin position="31"/>
        <end position="129"/>
    </location>
</feature>
<organism evidence="2">
    <name type="scientific">Mesorhizobium sp. WSM2240</name>
    <dbReference type="NCBI Taxonomy" id="3228851"/>
    <lineage>
        <taxon>Bacteria</taxon>
        <taxon>Pseudomonadati</taxon>
        <taxon>Pseudomonadota</taxon>
        <taxon>Alphaproteobacteria</taxon>
        <taxon>Hyphomicrobiales</taxon>
        <taxon>Phyllobacteriaceae</taxon>
        <taxon>Mesorhizobium</taxon>
    </lineage>
</organism>
<proteinExistence type="predicted"/>
<name>A0AAU8CIG1_9HYPH</name>
<evidence type="ECO:0000259" key="1">
    <source>
        <dbReference type="Pfam" id="PF18909"/>
    </source>
</evidence>